<evidence type="ECO:0000313" key="1">
    <source>
        <dbReference type="EMBL" id="MBP1992732.1"/>
    </source>
</evidence>
<protein>
    <recommendedName>
        <fullName evidence="3">Phage protein</fullName>
    </recommendedName>
</protein>
<evidence type="ECO:0000313" key="2">
    <source>
        <dbReference type="Proteomes" id="UP001519287"/>
    </source>
</evidence>
<organism evidence="1 2">
    <name type="scientific">Paenibacillus eucommiae</name>
    <dbReference type="NCBI Taxonomy" id="1355755"/>
    <lineage>
        <taxon>Bacteria</taxon>
        <taxon>Bacillati</taxon>
        <taxon>Bacillota</taxon>
        <taxon>Bacilli</taxon>
        <taxon>Bacillales</taxon>
        <taxon>Paenibacillaceae</taxon>
        <taxon>Paenibacillus</taxon>
    </lineage>
</organism>
<comment type="caution">
    <text evidence="1">The sequence shown here is derived from an EMBL/GenBank/DDBJ whole genome shotgun (WGS) entry which is preliminary data.</text>
</comment>
<name>A0ABS4IYR8_9BACL</name>
<proteinExistence type="predicted"/>
<keyword evidence="2" id="KW-1185">Reference proteome</keyword>
<reference evidence="1 2" key="1">
    <citation type="submission" date="2021-03" db="EMBL/GenBank/DDBJ databases">
        <title>Genomic Encyclopedia of Type Strains, Phase IV (KMG-IV): sequencing the most valuable type-strain genomes for metagenomic binning, comparative biology and taxonomic classification.</title>
        <authorList>
            <person name="Goeker M."/>
        </authorList>
    </citation>
    <scope>NUCLEOTIDE SEQUENCE [LARGE SCALE GENOMIC DNA]</scope>
    <source>
        <strain evidence="1 2">DSM 26048</strain>
    </source>
</reference>
<dbReference type="Proteomes" id="UP001519287">
    <property type="component" value="Unassembled WGS sequence"/>
</dbReference>
<dbReference type="RefSeq" id="WP_209973993.1">
    <property type="nucleotide sequence ID" value="NZ_JAGGLB010000015.1"/>
</dbReference>
<evidence type="ECO:0008006" key="3">
    <source>
        <dbReference type="Google" id="ProtNLM"/>
    </source>
</evidence>
<dbReference type="EMBL" id="JAGGLB010000015">
    <property type="protein sequence ID" value="MBP1992732.1"/>
    <property type="molecule type" value="Genomic_DNA"/>
</dbReference>
<accession>A0ABS4IYR8</accession>
<sequence length="64" mass="7599">MNEKYAIRDEPGKMMFVFFKNNQYYGHIVKERTDKSPAKIVFETKKYDSLSQLKSDYPPLESSE</sequence>
<gene>
    <name evidence="1" type="ORF">J2Z66_004345</name>
</gene>